<gene>
    <name evidence="1" type="ORF">FHX44_113497</name>
</gene>
<dbReference type="OrthoDB" id="4210561at2"/>
<dbReference type="Pfam" id="PF11225">
    <property type="entry name" value="DUF3024"/>
    <property type="match status" value="1"/>
</dbReference>
<dbReference type="InterPro" id="IPR021388">
    <property type="entry name" value="DUF3024"/>
</dbReference>
<dbReference type="EMBL" id="VIWU01000001">
    <property type="protein sequence ID" value="TWF77585.1"/>
    <property type="molecule type" value="Genomic_DNA"/>
</dbReference>
<protein>
    <submittedName>
        <fullName evidence="1">Uncharacterized protein</fullName>
    </submittedName>
</protein>
<evidence type="ECO:0000313" key="2">
    <source>
        <dbReference type="Proteomes" id="UP000321261"/>
    </source>
</evidence>
<reference evidence="1 2" key="1">
    <citation type="submission" date="2019-06" db="EMBL/GenBank/DDBJ databases">
        <title>Sequencing the genomes of 1000 actinobacteria strains.</title>
        <authorList>
            <person name="Klenk H.-P."/>
        </authorList>
    </citation>
    <scope>NUCLEOTIDE SEQUENCE [LARGE SCALE GENOMIC DNA]</scope>
    <source>
        <strain evidence="1 2">DSM 45671</strain>
    </source>
</reference>
<dbReference type="RefSeq" id="WP_147256731.1">
    <property type="nucleotide sequence ID" value="NZ_VIWU01000001.1"/>
</dbReference>
<sequence length="99" mass="11184">MAVPEEIRMRLSHWCAARVPAGERDHRQIAYTIHGDAITIQERRPPAYPELGPAWSATPVARLLRRPDGWLLERPAGRGEWRHDTTGSDPIALLESVRA</sequence>
<dbReference type="AlphaFoldDB" id="A0A561SRX1"/>
<proteinExistence type="predicted"/>
<dbReference type="Proteomes" id="UP000321261">
    <property type="component" value="Unassembled WGS sequence"/>
</dbReference>
<keyword evidence="2" id="KW-1185">Reference proteome</keyword>
<comment type="caution">
    <text evidence="1">The sequence shown here is derived from an EMBL/GenBank/DDBJ whole genome shotgun (WGS) entry which is preliminary data.</text>
</comment>
<name>A0A561SRX1_9PSEU</name>
<evidence type="ECO:0000313" key="1">
    <source>
        <dbReference type="EMBL" id="TWF77585.1"/>
    </source>
</evidence>
<organism evidence="1 2">
    <name type="scientific">Pseudonocardia hierapolitana</name>
    <dbReference type="NCBI Taxonomy" id="1128676"/>
    <lineage>
        <taxon>Bacteria</taxon>
        <taxon>Bacillati</taxon>
        <taxon>Actinomycetota</taxon>
        <taxon>Actinomycetes</taxon>
        <taxon>Pseudonocardiales</taxon>
        <taxon>Pseudonocardiaceae</taxon>
        <taxon>Pseudonocardia</taxon>
    </lineage>
</organism>
<accession>A0A561SRX1</accession>